<evidence type="ECO:0000313" key="3">
    <source>
        <dbReference type="Proteomes" id="UP000321039"/>
    </source>
</evidence>
<protein>
    <submittedName>
        <fullName evidence="2">Uncharacterized protein</fullName>
    </submittedName>
</protein>
<reference evidence="2 3" key="1">
    <citation type="submission" date="2019-08" db="EMBL/GenBank/DDBJ databases">
        <title>Parahaliea maris sp. nov., isolated from the surface seawater.</title>
        <authorList>
            <person name="Liu Y."/>
        </authorList>
    </citation>
    <scope>NUCLEOTIDE SEQUENCE [LARGE SCALE GENOMIC DNA]</scope>
    <source>
        <strain evidence="2 3">HSLHS9</strain>
    </source>
</reference>
<gene>
    <name evidence="2" type="ORF">FV139_16605</name>
</gene>
<feature type="transmembrane region" description="Helical" evidence="1">
    <location>
        <begin position="68"/>
        <end position="88"/>
    </location>
</feature>
<feature type="transmembrane region" description="Helical" evidence="1">
    <location>
        <begin position="36"/>
        <end position="56"/>
    </location>
</feature>
<keyword evidence="1" id="KW-0472">Membrane</keyword>
<comment type="caution">
    <text evidence="2">The sequence shown here is derived from an EMBL/GenBank/DDBJ whole genome shotgun (WGS) entry which is preliminary data.</text>
</comment>
<evidence type="ECO:0000256" key="1">
    <source>
        <dbReference type="SAM" id="Phobius"/>
    </source>
</evidence>
<keyword evidence="1" id="KW-1133">Transmembrane helix</keyword>
<sequence>MDQRLFFVLGDLFANIGGGAVIGWLIAAMTPLGWNMWLVMVLTMLLGMVFATLLWLPLGRYFGAMEVMVPLMLTGMVAGMVVGMHAAMTPISGGLALVEGAVCGLICIVVVWVLNNQVRGPQSLAAVARSAEHD</sequence>
<organism evidence="2 3">
    <name type="scientific">Parahaliea maris</name>
    <dbReference type="NCBI Taxonomy" id="2716870"/>
    <lineage>
        <taxon>Bacteria</taxon>
        <taxon>Pseudomonadati</taxon>
        <taxon>Pseudomonadota</taxon>
        <taxon>Gammaproteobacteria</taxon>
        <taxon>Cellvibrionales</taxon>
        <taxon>Halieaceae</taxon>
        <taxon>Parahaliea</taxon>
    </lineage>
</organism>
<dbReference type="RefSeq" id="WP_148069583.1">
    <property type="nucleotide sequence ID" value="NZ_VRZA01000006.1"/>
</dbReference>
<accession>A0A5C8ZU68</accession>
<keyword evidence="1" id="KW-0812">Transmembrane</keyword>
<dbReference type="Proteomes" id="UP000321039">
    <property type="component" value="Unassembled WGS sequence"/>
</dbReference>
<dbReference type="EMBL" id="VRZA01000006">
    <property type="protein sequence ID" value="TXS91349.1"/>
    <property type="molecule type" value="Genomic_DNA"/>
</dbReference>
<name>A0A5C8ZU68_9GAMM</name>
<dbReference type="AlphaFoldDB" id="A0A5C8ZU68"/>
<feature type="transmembrane region" description="Helical" evidence="1">
    <location>
        <begin position="94"/>
        <end position="114"/>
    </location>
</feature>
<feature type="transmembrane region" description="Helical" evidence="1">
    <location>
        <begin position="12"/>
        <end position="30"/>
    </location>
</feature>
<evidence type="ECO:0000313" key="2">
    <source>
        <dbReference type="EMBL" id="TXS91349.1"/>
    </source>
</evidence>
<keyword evidence="3" id="KW-1185">Reference proteome</keyword>
<proteinExistence type="predicted"/>